<feature type="DNA-binding region" description="H-T-H motif" evidence="4">
    <location>
        <begin position="31"/>
        <end position="50"/>
    </location>
</feature>
<evidence type="ECO:0000256" key="1">
    <source>
        <dbReference type="ARBA" id="ARBA00023015"/>
    </source>
</evidence>
<dbReference type="Gene3D" id="1.10.357.10">
    <property type="entry name" value="Tetracycline Repressor, domain 2"/>
    <property type="match status" value="1"/>
</dbReference>
<dbReference type="Pfam" id="PF00440">
    <property type="entry name" value="TetR_N"/>
    <property type="match status" value="1"/>
</dbReference>
<dbReference type="PRINTS" id="PR00455">
    <property type="entry name" value="HTHTETR"/>
</dbReference>
<dbReference type="InterPro" id="IPR009057">
    <property type="entry name" value="Homeodomain-like_sf"/>
</dbReference>
<proteinExistence type="predicted"/>
<accession>A0ABM8B0D9</accession>
<keyword evidence="1" id="KW-0805">Transcription regulation</keyword>
<evidence type="ECO:0000259" key="5">
    <source>
        <dbReference type="PROSITE" id="PS50977"/>
    </source>
</evidence>
<evidence type="ECO:0000256" key="4">
    <source>
        <dbReference type="PROSITE-ProRule" id="PRU00335"/>
    </source>
</evidence>
<protein>
    <submittedName>
        <fullName evidence="6">TetR family transcriptional regulator</fullName>
    </submittedName>
</protein>
<evidence type="ECO:0000256" key="3">
    <source>
        <dbReference type="ARBA" id="ARBA00023163"/>
    </source>
</evidence>
<organism evidence="6 7">
    <name type="scientific">Pseudodesulfovibrio nedwellii</name>
    <dbReference type="NCBI Taxonomy" id="2973072"/>
    <lineage>
        <taxon>Bacteria</taxon>
        <taxon>Pseudomonadati</taxon>
        <taxon>Thermodesulfobacteriota</taxon>
        <taxon>Desulfovibrionia</taxon>
        <taxon>Desulfovibrionales</taxon>
        <taxon>Desulfovibrionaceae</taxon>
    </lineage>
</organism>
<feature type="domain" description="HTH tetR-type" evidence="5">
    <location>
        <begin position="8"/>
        <end position="68"/>
    </location>
</feature>
<keyword evidence="3" id="KW-0804">Transcription</keyword>
<sequence>MPKIVDHDKYKKTLTDKTTKIFRKHGYSGLGMRKIAQELGISKSALYHYFPSKEALFSACTKSVTSFENQDFHDLPIKKMNQQKRISALISIFKKIETEFKGELSLLIDYLRPLTPSQISTDKNMQFANQQYLTMVSALVGKPNAQFVLCLMYGVLLQRLFDGGKSSFQDIEEKLISFTEMRHDFET</sequence>
<evidence type="ECO:0000256" key="2">
    <source>
        <dbReference type="ARBA" id="ARBA00023125"/>
    </source>
</evidence>
<keyword evidence="7" id="KW-1185">Reference proteome</keyword>
<dbReference type="InterPro" id="IPR001647">
    <property type="entry name" value="HTH_TetR"/>
</dbReference>
<dbReference type="EMBL" id="AP026709">
    <property type="protein sequence ID" value="BDQ37206.1"/>
    <property type="molecule type" value="Genomic_DNA"/>
</dbReference>
<dbReference type="PANTHER" id="PTHR47506:SF1">
    <property type="entry name" value="HTH-TYPE TRANSCRIPTIONAL REGULATOR YJDC"/>
    <property type="match status" value="1"/>
</dbReference>
<evidence type="ECO:0000313" key="7">
    <source>
        <dbReference type="Proteomes" id="UP001317742"/>
    </source>
</evidence>
<dbReference type="SUPFAM" id="SSF46689">
    <property type="entry name" value="Homeodomain-like"/>
    <property type="match status" value="1"/>
</dbReference>
<evidence type="ECO:0000313" key="6">
    <source>
        <dbReference type="EMBL" id="BDQ37206.1"/>
    </source>
</evidence>
<reference evidence="6 7" key="1">
    <citation type="submission" date="2022-08" db="EMBL/GenBank/DDBJ databases">
        <title>Genome Sequence of the sulphate-reducing bacterium, Pseudodesulfovibrio sp. SYK.</title>
        <authorList>
            <person name="Kondo R."/>
            <person name="Kataoka T."/>
        </authorList>
    </citation>
    <scope>NUCLEOTIDE SEQUENCE [LARGE SCALE GENOMIC DNA]</scope>
    <source>
        <strain evidence="6 7">SYK</strain>
    </source>
</reference>
<keyword evidence="2 4" id="KW-0238">DNA-binding</keyword>
<dbReference type="Proteomes" id="UP001317742">
    <property type="component" value="Chromosome"/>
</dbReference>
<dbReference type="RefSeq" id="WP_281763065.1">
    <property type="nucleotide sequence ID" value="NZ_AP026709.1"/>
</dbReference>
<name>A0ABM8B0D9_9BACT</name>
<dbReference type="PROSITE" id="PS50977">
    <property type="entry name" value="HTH_TETR_2"/>
    <property type="match status" value="1"/>
</dbReference>
<dbReference type="PANTHER" id="PTHR47506">
    <property type="entry name" value="TRANSCRIPTIONAL REGULATORY PROTEIN"/>
    <property type="match status" value="1"/>
</dbReference>
<gene>
    <name evidence="6" type="ORF">SYK_15660</name>
</gene>